<dbReference type="EMBL" id="RKRK01000006">
    <property type="protein sequence ID" value="RPF54789.1"/>
    <property type="molecule type" value="Genomic_DNA"/>
</dbReference>
<gene>
    <name evidence="2" type="ORF">EDD62_1750</name>
</gene>
<keyword evidence="1" id="KW-0812">Transmembrane</keyword>
<organism evidence="2 3">
    <name type="scientific">Abyssicoccus albus</name>
    <dbReference type="NCBI Taxonomy" id="1817405"/>
    <lineage>
        <taxon>Bacteria</taxon>
        <taxon>Bacillati</taxon>
        <taxon>Bacillota</taxon>
        <taxon>Bacilli</taxon>
        <taxon>Bacillales</taxon>
        <taxon>Abyssicoccaceae</taxon>
    </lineage>
</organism>
<reference evidence="2 3" key="1">
    <citation type="submission" date="2018-11" db="EMBL/GenBank/DDBJ databases">
        <title>Genomic Encyclopedia of Type Strains, Phase IV (KMG-IV): sequencing the most valuable type-strain genomes for metagenomic binning, comparative biology and taxonomic classification.</title>
        <authorList>
            <person name="Goeker M."/>
        </authorList>
    </citation>
    <scope>NUCLEOTIDE SEQUENCE [LARGE SCALE GENOMIC DNA]</scope>
    <source>
        <strain evidence="2 3">DSM 29158</strain>
    </source>
</reference>
<keyword evidence="1" id="KW-1133">Transmembrane helix</keyword>
<feature type="transmembrane region" description="Helical" evidence="1">
    <location>
        <begin position="33"/>
        <end position="54"/>
    </location>
</feature>
<feature type="transmembrane region" description="Helical" evidence="1">
    <location>
        <begin position="7"/>
        <end position="27"/>
    </location>
</feature>
<keyword evidence="1" id="KW-0472">Membrane</keyword>
<accession>A0A3N5BCQ2</accession>
<sequence>MDKTNVILILRLLAILWTMAISITFIITGGTVYGLLMLVVFIIQIEFYTDLFVYSKSLEESYWRGVKDGSKIMGDIE</sequence>
<name>A0A3N5BCQ2_9BACL</name>
<comment type="caution">
    <text evidence="2">The sequence shown here is derived from an EMBL/GenBank/DDBJ whole genome shotgun (WGS) entry which is preliminary data.</text>
</comment>
<evidence type="ECO:0000256" key="1">
    <source>
        <dbReference type="SAM" id="Phobius"/>
    </source>
</evidence>
<dbReference type="RefSeq" id="WP_123808699.1">
    <property type="nucleotide sequence ID" value="NZ_RKRK01000006.1"/>
</dbReference>
<dbReference type="Proteomes" id="UP000277108">
    <property type="component" value="Unassembled WGS sequence"/>
</dbReference>
<dbReference type="AlphaFoldDB" id="A0A3N5BCQ2"/>
<evidence type="ECO:0000313" key="2">
    <source>
        <dbReference type="EMBL" id="RPF54789.1"/>
    </source>
</evidence>
<evidence type="ECO:0000313" key="3">
    <source>
        <dbReference type="Proteomes" id="UP000277108"/>
    </source>
</evidence>
<proteinExistence type="predicted"/>
<protein>
    <submittedName>
        <fullName evidence="2">Uncharacterized protein</fullName>
    </submittedName>
</protein>
<keyword evidence="3" id="KW-1185">Reference proteome</keyword>